<gene>
    <name evidence="2" type="ORF">SAMN02982931_01019</name>
</gene>
<feature type="transmembrane region" description="Helical" evidence="1">
    <location>
        <begin position="80"/>
        <end position="100"/>
    </location>
</feature>
<name>A0A1G6AZ61_9HYPH</name>
<proteinExistence type="predicted"/>
<keyword evidence="1" id="KW-0812">Transmembrane</keyword>
<accession>A0A1G6AZ61</accession>
<dbReference type="AlphaFoldDB" id="A0A1G6AZ61"/>
<dbReference type="STRING" id="665467.SAMN02982931_01019"/>
<keyword evidence="1" id="KW-0472">Membrane</keyword>
<evidence type="ECO:0000313" key="3">
    <source>
        <dbReference type="Proteomes" id="UP000199071"/>
    </source>
</evidence>
<keyword evidence="3" id="KW-1185">Reference proteome</keyword>
<protein>
    <recommendedName>
        <fullName evidence="4">Transmembrane protein</fullName>
    </recommendedName>
</protein>
<feature type="transmembrane region" description="Helical" evidence="1">
    <location>
        <begin position="12"/>
        <end position="33"/>
    </location>
</feature>
<evidence type="ECO:0000313" key="2">
    <source>
        <dbReference type="EMBL" id="SDB13543.1"/>
    </source>
</evidence>
<evidence type="ECO:0008006" key="4">
    <source>
        <dbReference type="Google" id="ProtNLM"/>
    </source>
</evidence>
<keyword evidence="1" id="KW-1133">Transmembrane helix</keyword>
<dbReference type="EMBL" id="FMXQ01000002">
    <property type="protein sequence ID" value="SDB13543.1"/>
    <property type="molecule type" value="Genomic_DNA"/>
</dbReference>
<dbReference type="Proteomes" id="UP000199071">
    <property type="component" value="Unassembled WGS sequence"/>
</dbReference>
<evidence type="ECO:0000256" key="1">
    <source>
        <dbReference type="SAM" id="Phobius"/>
    </source>
</evidence>
<feature type="transmembrane region" description="Helical" evidence="1">
    <location>
        <begin position="112"/>
        <end position="132"/>
    </location>
</feature>
<feature type="transmembrane region" description="Helical" evidence="1">
    <location>
        <begin position="45"/>
        <end position="68"/>
    </location>
</feature>
<organism evidence="2 3">
    <name type="scientific">Bauldia litoralis</name>
    <dbReference type="NCBI Taxonomy" id="665467"/>
    <lineage>
        <taxon>Bacteria</taxon>
        <taxon>Pseudomonadati</taxon>
        <taxon>Pseudomonadota</taxon>
        <taxon>Alphaproteobacteria</taxon>
        <taxon>Hyphomicrobiales</taxon>
        <taxon>Kaistiaceae</taxon>
        <taxon>Bauldia</taxon>
    </lineage>
</organism>
<reference evidence="2 3" key="1">
    <citation type="submission" date="2016-10" db="EMBL/GenBank/DDBJ databases">
        <authorList>
            <person name="de Groot N.N."/>
        </authorList>
    </citation>
    <scope>NUCLEOTIDE SEQUENCE [LARGE SCALE GENOMIC DNA]</scope>
    <source>
        <strain evidence="2 3">ATCC 35022</strain>
    </source>
</reference>
<sequence length="142" mass="14823">MGKGTIVQRPILANITALAAALVVIIAVSALWIVNLRMGPPLEAFTGGAMVIYLPAMLLILTVLWVVLRALFVGGRALAVWMPFVGGAVLALIVVVANCGPTRCFVPGNERLLGWFAVGGAGLAALTHHLVLRRFAGEANAT</sequence>